<evidence type="ECO:0000313" key="1">
    <source>
        <dbReference type="EMBL" id="RZU51219.1"/>
    </source>
</evidence>
<name>A0A4Q7ZLV0_9ACTN</name>
<dbReference type="Pfam" id="PF14430">
    <property type="entry name" value="Imm1"/>
    <property type="match status" value="1"/>
</dbReference>
<gene>
    <name evidence="1" type="ORF">EV385_3028</name>
</gene>
<comment type="caution">
    <text evidence="1">The sequence shown here is derived from an EMBL/GenBank/DDBJ whole genome shotgun (WGS) entry which is preliminary data.</text>
</comment>
<keyword evidence="2" id="KW-1185">Reference proteome</keyword>
<protein>
    <submittedName>
        <fullName evidence="1">Immunity protein Imm1 of predicted polymorphic toxin system</fullName>
    </submittedName>
</protein>
<sequence length="172" mass="19497">MILNVVIHNKWQYAETWPQMDALITEVTENLASEGAVTVDSLQFQDPGEDAQFMVADRRLTDDDLPANHLRVAVNRSTGYGALIWHATKNFPKSGDIYDHIWVSDNPQPPNLDPRVLADPCEPRFHDRRSTLPAPDVRQALEEFCRTGTGDRPQSIGWVRGWLNGHRLDESP</sequence>
<dbReference type="OrthoDB" id="3694715at2"/>
<dbReference type="AlphaFoldDB" id="A0A4Q7ZLV0"/>
<dbReference type="EMBL" id="SHKY01000001">
    <property type="protein sequence ID" value="RZU51219.1"/>
    <property type="molecule type" value="Genomic_DNA"/>
</dbReference>
<reference evidence="1 2" key="1">
    <citation type="submission" date="2019-02" db="EMBL/GenBank/DDBJ databases">
        <title>Sequencing the genomes of 1000 actinobacteria strains.</title>
        <authorList>
            <person name="Klenk H.-P."/>
        </authorList>
    </citation>
    <scope>NUCLEOTIDE SEQUENCE [LARGE SCALE GENOMIC DNA]</scope>
    <source>
        <strain evidence="1 2">DSM 45162</strain>
    </source>
</reference>
<dbReference type="RefSeq" id="WP_130510028.1">
    <property type="nucleotide sequence ID" value="NZ_SHKY01000001.1"/>
</dbReference>
<accession>A0A4Q7ZLV0</accession>
<evidence type="ECO:0000313" key="2">
    <source>
        <dbReference type="Proteomes" id="UP000292564"/>
    </source>
</evidence>
<dbReference type="InterPro" id="IPR025680">
    <property type="entry name" value="DddI"/>
</dbReference>
<dbReference type="Proteomes" id="UP000292564">
    <property type="component" value="Unassembled WGS sequence"/>
</dbReference>
<proteinExistence type="predicted"/>
<organism evidence="1 2">
    <name type="scientific">Krasilnikovia cinnamomea</name>
    <dbReference type="NCBI Taxonomy" id="349313"/>
    <lineage>
        <taxon>Bacteria</taxon>
        <taxon>Bacillati</taxon>
        <taxon>Actinomycetota</taxon>
        <taxon>Actinomycetes</taxon>
        <taxon>Micromonosporales</taxon>
        <taxon>Micromonosporaceae</taxon>
        <taxon>Krasilnikovia</taxon>
    </lineage>
</organism>